<evidence type="ECO:0000256" key="16">
    <source>
        <dbReference type="ARBA" id="ARBA00023136"/>
    </source>
</evidence>
<keyword evidence="16" id="KW-0472">Membrane</keyword>
<dbReference type="AlphaFoldDB" id="A0A9N9MK53"/>
<dbReference type="CDD" id="cd16527">
    <property type="entry name" value="RING-HC_PEX10"/>
    <property type="match status" value="1"/>
</dbReference>
<evidence type="ECO:0000256" key="8">
    <source>
        <dbReference type="ARBA" id="ARBA00022679"/>
    </source>
</evidence>
<evidence type="ECO:0000256" key="6">
    <source>
        <dbReference type="ARBA" id="ARBA00022448"/>
    </source>
</evidence>
<organism evidence="20 21">
    <name type="scientific">Ceutorhynchus assimilis</name>
    <name type="common">cabbage seed weevil</name>
    <dbReference type="NCBI Taxonomy" id="467358"/>
    <lineage>
        <taxon>Eukaryota</taxon>
        <taxon>Metazoa</taxon>
        <taxon>Ecdysozoa</taxon>
        <taxon>Arthropoda</taxon>
        <taxon>Hexapoda</taxon>
        <taxon>Insecta</taxon>
        <taxon>Pterygota</taxon>
        <taxon>Neoptera</taxon>
        <taxon>Endopterygota</taxon>
        <taxon>Coleoptera</taxon>
        <taxon>Polyphaga</taxon>
        <taxon>Cucujiformia</taxon>
        <taxon>Curculionidae</taxon>
        <taxon>Ceutorhynchinae</taxon>
        <taxon>Ceutorhynchus</taxon>
    </lineage>
</organism>
<protein>
    <recommendedName>
        <fullName evidence="5">RING-type E3 ubiquitin transferase</fullName>
        <ecNumber evidence="5">2.3.2.27</ecNumber>
    </recommendedName>
</protein>
<evidence type="ECO:0000256" key="2">
    <source>
        <dbReference type="ARBA" id="ARBA00004585"/>
    </source>
</evidence>
<dbReference type="OrthoDB" id="6270329at2759"/>
<reference evidence="20" key="1">
    <citation type="submission" date="2022-01" db="EMBL/GenBank/DDBJ databases">
        <authorList>
            <person name="King R."/>
        </authorList>
    </citation>
    <scope>NUCLEOTIDE SEQUENCE</scope>
</reference>
<comment type="pathway">
    <text evidence="3">Protein modification; protein ubiquitination.</text>
</comment>
<evidence type="ECO:0000313" key="20">
    <source>
        <dbReference type="EMBL" id="CAG9764538.1"/>
    </source>
</evidence>
<evidence type="ECO:0000256" key="3">
    <source>
        <dbReference type="ARBA" id="ARBA00004906"/>
    </source>
</evidence>
<dbReference type="Pfam" id="PF04757">
    <property type="entry name" value="Pex2_Pex12"/>
    <property type="match status" value="1"/>
</dbReference>
<keyword evidence="14" id="KW-0653">Protein transport</keyword>
<keyword evidence="7" id="KW-0962">Peroxisome biogenesis</keyword>
<evidence type="ECO:0000256" key="13">
    <source>
        <dbReference type="ARBA" id="ARBA00022833"/>
    </source>
</evidence>
<keyword evidence="9" id="KW-0812">Transmembrane</keyword>
<feature type="domain" description="RING-type" evidence="19">
    <location>
        <begin position="230"/>
        <end position="268"/>
    </location>
</feature>
<comment type="catalytic activity">
    <reaction evidence="1">
        <text>S-ubiquitinyl-[E2 ubiquitin-conjugating enzyme]-L-cysteine + [acceptor protein]-L-lysine = [E2 ubiquitin-conjugating enzyme]-L-cysteine + N(6)-ubiquitinyl-[acceptor protein]-L-lysine.</text>
        <dbReference type="EC" id="2.3.2.27"/>
    </reaction>
</comment>
<gene>
    <name evidence="20" type="ORF">CEUTPL_LOCUS5177</name>
</gene>
<dbReference type="GO" id="GO:0016558">
    <property type="term" value="P:protein import into peroxisome matrix"/>
    <property type="evidence" value="ECO:0007669"/>
    <property type="project" value="InterPro"/>
</dbReference>
<keyword evidence="10" id="KW-0479">Metal-binding</keyword>
<keyword evidence="13" id="KW-0862">Zinc</keyword>
<dbReference type="GO" id="GO:0005778">
    <property type="term" value="C:peroxisomal membrane"/>
    <property type="evidence" value="ECO:0007669"/>
    <property type="project" value="UniProtKB-SubCell"/>
</dbReference>
<evidence type="ECO:0000256" key="4">
    <source>
        <dbReference type="ARBA" id="ARBA00008704"/>
    </source>
</evidence>
<accession>A0A9N9MK53</accession>
<dbReference type="InterPro" id="IPR025654">
    <property type="entry name" value="PEX2/10"/>
</dbReference>
<dbReference type="InterPro" id="IPR001841">
    <property type="entry name" value="Znf_RING"/>
</dbReference>
<dbReference type="SMART" id="SM00184">
    <property type="entry name" value="RING"/>
    <property type="match status" value="1"/>
</dbReference>
<evidence type="ECO:0000313" key="21">
    <source>
        <dbReference type="Proteomes" id="UP001152799"/>
    </source>
</evidence>
<dbReference type="EMBL" id="OU892278">
    <property type="protein sequence ID" value="CAG9764538.1"/>
    <property type="molecule type" value="Genomic_DNA"/>
</dbReference>
<evidence type="ECO:0000256" key="14">
    <source>
        <dbReference type="ARBA" id="ARBA00022927"/>
    </source>
</evidence>
<evidence type="ECO:0000256" key="9">
    <source>
        <dbReference type="ARBA" id="ARBA00022692"/>
    </source>
</evidence>
<dbReference type="PANTHER" id="PTHR23350">
    <property type="entry name" value="PEROXISOME ASSEMBLY PROTEIN 10"/>
    <property type="match status" value="1"/>
</dbReference>
<evidence type="ECO:0000256" key="12">
    <source>
        <dbReference type="ARBA" id="ARBA00022786"/>
    </source>
</evidence>
<keyword evidence="21" id="KW-1185">Reference proteome</keyword>
<dbReference type="PANTHER" id="PTHR23350:SF0">
    <property type="entry name" value="PEROXISOME BIOGENESIS FACTOR 10"/>
    <property type="match status" value="1"/>
</dbReference>
<evidence type="ECO:0000256" key="1">
    <source>
        <dbReference type="ARBA" id="ARBA00000900"/>
    </source>
</evidence>
<sequence>MNFPQAAVADILRGNQRDQAFVNDLETQLHSFLKHINVRAYHKIRTFVPSVANIWYYYMTSLGNLQTLGEEYSGTIRLTRSNRIPTGLQQLIWMILYIGGEPLIDKVLTYTETSVKKSPSLTQRAKDELVKFIQIFMEHKFTIKRIHHSLFYIGGKYYNIANRITGIKYVLLRDWMHDDSFSGSFKILGQLSLFYILFTLIYQIISIDSQFNSKDIQNISENISQSAKTCVLCVDNIKSPTATPCGHVFCWNCLCDYLNYQKACPICRDEILPSRIMFLQNYI</sequence>
<dbReference type="InterPro" id="IPR017907">
    <property type="entry name" value="Znf_RING_CS"/>
</dbReference>
<name>A0A9N9MK53_9CUCU</name>
<keyword evidence="11 18" id="KW-0863">Zinc-finger</keyword>
<dbReference type="GO" id="GO:0008270">
    <property type="term" value="F:zinc ion binding"/>
    <property type="evidence" value="ECO:0007669"/>
    <property type="project" value="UniProtKB-KW"/>
</dbReference>
<evidence type="ECO:0000256" key="7">
    <source>
        <dbReference type="ARBA" id="ARBA00022593"/>
    </source>
</evidence>
<keyword evidence="6" id="KW-0813">Transport</keyword>
<dbReference type="Gene3D" id="3.30.40.10">
    <property type="entry name" value="Zinc/RING finger domain, C3HC4 (zinc finger)"/>
    <property type="match status" value="1"/>
</dbReference>
<keyword evidence="12" id="KW-0833">Ubl conjugation pathway</keyword>
<evidence type="ECO:0000256" key="17">
    <source>
        <dbReference type="ARBA" id="ARBA00023140"/>
    </source>
</evidence>
<evidence type="ECO:0000256" key="10">
    <source>
        <dbReference type="ARBA" id="ARBA00022723"/>
    </source>
</evidence>
<evidence type="ECO:0000256" key="5">
    <source>
        <dbReference type="ARBA" id="ARBA00012483"/>
    </source>
</evidence>
<evidence type="ECO:0000256" key="18">
    <source>
        <dbReference type="PROSITE-ProRule" id="PRU00175"/>
    </source>
</evidence>
<dbReference type="SUPFAM" id="SSF57850">
    <property type="entry name" value="RING/U-box"/>
    <property type="match status" value="1"/>
</dbReference>
<dbReference type="PROSITE" id="PS50089">
    <property type="entry name" value="ZF_RING_2"/>
    <property type="match status" value="1"/>
</dbReference>
<keyword evidence="8" id="KW-0808">Transferase</keyword>
<dbReference type="PROSITE" id="PS00518">
    <property type="entry name" value="ZF_RING_1"/>
    <property type="match status" value="1"/>
</dbReference>
<dbReference type="Proteomes" id="UP001152799">
    <property type="component" value="Chromosome 2"/>
</dbReference>
<evidence type="ECO:0000259" key="19">
    <source>
        <dbReference type="PROSITE" id="PS50089"/>
    </source>
</evidence>
<dbReference type="InterPro" id="IPR013083">
    <property type="entry name" value="Znf_RING/FYVE/PHD"/>
</dbReference>
<dbReference type="GO" id="GO:0061630">
    <property type="term" value="F:ubiquitin protein ligase activity"/>
    <property type="evidence" value="ECO:0007669"/>
    <property type="project" value="UniProtKB-EC"/>
</dbReference>
<comment type="similarity">
    <text evidence="4">Belongs to the pex2/pex10/pex12 family.</text>
</comment>
<comment type="subcellular location">
    <subcellularLocation>
        <location evidence="2">Peroxisome membrane</location>
        <topology evidence="2">Multi-pass membrane protein</topology>
    </subcellularLocation>
</comment>
<keyword evidence="15" id="KW-1133">Transmembrane helix</keyword>
<evidence type="ECO:0000256" key="15">
    <source>
        <dbReference type="ARBA" id="ARBA00022989"/>
    </source>
</evidence>
<dbReference type="InterPro" id="IPR006845">
    <property type="entry name" value="Pex_N"/>
</dbReference>
<proteinExistence type="inferred from homology"/>
<dbReference type="Pfam" id="PF13920">
    <property type="entry name" value="zf-C3HC4_3"/>
    <property type="match status" value="1"/>
</dbReference>
<dbReference type="EC" id="2.3.2.27" evidence="5"/>
<evidence type="ECO:0000256" key="11">
    <source>
        <dbReference type="ARBA" id="ARBA00022771"/>
    </source>
</evidence>
<keyword evidence="17" id="KW-0576">Peroxisome</keyword>